<evidence type="ECO:0000313" key="3">
    <source>
        <dbReference type="Proteomes" id="UP000595663"/>
    </source>
</evidence>
<dbReference type="RefSeq" id="WP_019623130.1">
    <property type="nucleotide sequence ID" value="NZ_AP014545.1"/>
</dbReference>
<evidence type="ECO:0000256" key="1">
    <source>
        <dbReference type="SAM" id="Phobius"/>
    </source>
</evidence>
<keyword evidence="1" id="KW-0812">Transmembrane</keyword>
<protein>
    <recommendedName>
        <fullName evidence="4">Transmembrane protein</fullName>
    </recommendedName>
</protein>
<gene>
    <name evidence="2" type="ORF">AMJAP_3107</name>
</gene>
<dbReference type="EMBL" id="AP014545">
    <property type="protein sequence ID" value="BBB27692.1"/>
    <property type="molecule type" value="Genomic_DNA"/>
</dbReference>
<feature type="transmembrane region" description="Helical" evidence="1">
    <location>
        <begin position="191"/>
        <end position="211"/>
    </location>
</feature>
<keyword evidence="1" id="KW-0472">Membrane</keyword>
<reference evidence="2 3" key="1">
    <citation type="journal article" date="2008" name="Int. J. Syst. Evol. Microbiol.">
        <title>Amphritea japonica sp. nov. and Amphritea balenae sp. nov., isolated from the sediment adjacent to sperm whale carcasses off Kagoshima, Japan.</title>
        <authorList>
            <person name="Miyazaki M."/>
            <person name="Nogi Y."/>
            <person name="Fujiwara Y."/>
            <person name="Kawato M."/>
            <person name="Nagahama T."/>
            <person name="Kubokawa K."/>
            <person name="Horikoshi K."/>
        </authorList>
    </citation>
    <scope>NUCLEOTIDE SEQUENCE [LARGE SCALE GENOMIC DNA]</scope>
    <source>
        <strain evidence="2 3">ATCC BAA-1530</strain>
    </source>
</reference>
<evidence type="ECO:0008006" key="4">
    <source>
        <dbReference type="Google" id="ProtNLM"/>
    </source>
</evidence>
<organism evidence="2 3">
    <name type="scientific">Amphritea japonica ATCC BAA-1530</name>
    <dbReference type="NCBI Taxonomy" id="1278309"/>
    <lineage>
        <taxon>Bacteria</taxon>
        <taxon>Pseudomonadati</taxon>
        <taxon>Pseudomonadota</taxon>
        <taxon>Gammaproteobacteria</taxon>
        <taxon>Oceanospirillales</taxon>
        <taxon>Oceanospirillaceae</taxon>
        <taxon>Amphritea</taxon>
    </lineage>
</organism>
<evidence type="ECO:0000313" key="2">
    <source>
        <dbReference type="EMBL" id="BBB27692.1"/>
    </source>
</evidence>
<dbReference type="OrthoDB" id="6366276at2"/>
<feature type="transmembrane region" description="Helical" evidence="1">
    <location>
        <begin position="12"/>
        <end position="34"/>
    </location>
</feature>
<keyword evidence="1" id="KW-1133">Transmembrane helix</keyword>
<dbReference type="AlphaFoldDB" id="A0A7R6SUI3"/>
<name>A0A7R6SUI3_9GAMM</name>
<dbReference type="Pfam" id="PF06790">
    <property type="entry name" value="UPF0259"/>
    <property type="match status" value="1"/>
</dbReference>
<keyword evidence="3" id="KW-1185">Reference proteome</keyword>
<dbReference type="KEGG" id="ajp:AMJAP_3107"/>
<feature type="transmembrane region" description="Helical" evidence="1">
    <location>
        <begin position="106"/>
        <end position="127"/>
    </location>
</feature>
<sequence>MVPLYLKQTWFFFRANLIPIMRIQLPFIILITIISMSATQSIDPENPQINNSFMMFYLASLIFLPIYVGATIAYLESVVNDQPINTIEALKAGLSRWWPLLITKMLGAFGIVIGLFLFFIPGIYVLIRFAFSEYHSVIEKNNPTDALKNSWDDTSEYFWPLVNGLAVLFVILLGSNLLLEALLQSMGIESLLFRSLLDIVFGFLNCLYTVYGFRLYCVMREGPAEQG</sequence>
<feature type="transmembrane region" description="Helical" evidence="1">
    <location>
        <begin position="157"/>
        <end position="179"/>
    </location>
</feature>
<feature type="transmembrane region" description="Helical" evidence="1">
    <location>
        <begin position="54"/>
        <end position="75"/>
    </location>
</feature>
<accession>A0A7R6SUI3</accession>
<proteinExistence type="predicted"/>
<dbReference type="Proteomes" id="UP000595663">
    <property type="component" value="Chromosome"/>
</dbReference>